<evidence type="ECO:0000313" key="3">
    <source>
        <dbReference type="Proteomes" id="UP000007844"/>
    </source>
</evidence>
<accession>F3YY75</accession>
<dbReference type="Pfam" id="PF00717">
    <property type="entry name" value="Peptidase_S24"/>
    <property type="match status" value="1"/>
</dbReference>
<reference evidence="2 3" key="1">
    <citation type="journal article" date="2011" name="J. Bacteriol.">
        <title>Genome sequence of the mercury-methylating and pleomorphic Desulfovibrio africanus Strain Walvis Bay.</title>
        <authorList>
            <person name="Brown S.D."/>
            <person name="Wall J.D."/>
            <person name="Kucken A.M."/>
            <person name="Gilmour C.C."/>
            <person name="Podar M."/>
            <person name="Brandt C.C."/>
            <person name="Teshima H."/>
            <person name="Detter J.C."/>
            <person name="Han C.S."/>
            <person name="Land M.L."/>
            <person name="Lucas S."/>
            <person name="Han J."/>
            <person name="Pennacchio L."/>
            <person name="Nolan M."/>
            <person name="Pitluck S."/>
            <person name="Woyke T."/>
            <person name="Goodwin L."/>
            <person name="Palumbo A.V."/>
            <person name="Elias D.A."/>
        </authorList>
    </citation>
    <scope>NUCLEOTIDE SEQUENCE [LARGE SCALE GENOMIC DNA]</scope>
    <source>
        <strain evidence="2 3">Walvis Bay</strain>
    </source>
</reference>
<dbReference type="EMBL" id="CP003221">
    <property type="protein sequence ID" value="EGJ51851.1"/>
    <property type="molecule type" value="Genomic_DNA"/>
</dbReference>
<dbReference type="Gene3D" id="2.10.109.10">
    <property type="entry name" value="Umud Fragment, subunit A"/>
    <property type="match status" value="1"/>
</dbReference>
<dbReference type="CDD" id="cd06529">
    <property type="entry name" value="S24_LexA-like"/>
    <property type="match status" value="1"/>
</dbReference>
<evidence type="ECO:0000259" key="1">
    <source>
        <dbReference type="Pfam" id="PF00717"/>
    </source>
</evidence>
<dbReference type="InterPro" id="IPR036286">
    <property type="entry name" value="LexA/Signal_pep-like_sf"/>
</dbReference>
<organism evidence="2 3">
    <name type="scientific">Desulfocurvibacter africanus subsp. africanus str. Walvis Bay</name>
    <dbReference type="NCBI Taxonomy" id="690850"/>
    <lineage>
        <taxon>Bacteria</taxon>
        <taxon>Pseudomonadati</taxon>
        <taxon>Thermodesulfobacteriota</taxon>
        <taxon>Desulfovibrionia</taxon>
        <taxon>Desulfovibrionales</taxon>
        <taxon>Desulfovibrionaceae</taxon>
        <taxon>Desulfocurvibacter</taxon>
    </lineage>
</organism>
<protein>
    <recommendedName>
        <fullName evidence="1">Peptidase S24/S26A/S26B/S26C domain-containing protein</fullName>
    </recommendedName>
</protein>
<dbReference type="KEGG" id="daf:Desaf_3571"/>
<dbReference type="InterPro" id="IPR039418">
    <property type="entry name" value="LexA-like"/>
</dbReference>
<gene>
    <name evidence="2" type="ORF">Desaf_3571</name>
</gene>
<dbReference type="InterPro" id="IPR010982">
    <property type="entry name" value="Lambda_DNA-bd_dom_sf"/>
</dbReference>
<dbReference type="RefSeq" id="WP_014261465.1">
    <property type="nucleotide sequence ID" value="NC_016629.1"/>
</dbReference>
<dbReference type="Gene3D" id="1.10.260.40">
    <property type="entry name" value="lambda repressor-like DNA-binding domains"/>
    <property type="match status" value="1"/>
</dbReference>
<dbReference type="Proteomes" id="UP000007844">
    <property type="component" value="Chromosome"/>
</dbReference>
<keyword evidence="3" id="KW-1185">Reference proteome</keyword>
<feature type="domain" description="Peptidase S24/S26A/S26B/S26C" evidence="1">
    <location>
        <begin position="131"/>
        <end position="236"/>
    </location>
</feature>
<dbReference type="AlphaFoldDB" id="F3YY75"/>
<dbReference type="InterPro" id="IPR015927">
    <property type="entry name" value="Peptidase_S24_S26A/B/C"/>
</dbReference>
<evidence type="ECO:0000313" key="2">
    <source>
        <dbReference type="EMBL" id="EGJ51851.1"/>
    </source>
</evidence>
<dbReference type="eggNOG" id="COG2932">
    <property type="taxonomic scope" value="Bacteria"/>
</dbReference>
<proteinExistence type="predicted"/>
<name>F3YY75_DESAF</name>
<dbReference type="HOGENOM" id="CLU_972269_0_0_7"/>
<dbReference type="SUPFAM" id="SSF51306">
    <property type="entry name" value="LexA/Signal peptidase"/>
    <property type="match status" value="1"/>
</dbReference>
<sequence length="250" mass="27274">MKQTSDFAVFMRRALAETGARSGPDLARFLGISRQAFNSAKLRNSIPDSWLTTLRHKGIDADKLLRPEDGHTAAAEAEGLARAVIHSAQGGSASMLLPPGASPFGVVHGSSEAGGRHQASFWYSPPLIQPWLTEGNEIAFSQPRTAHAFERDWLARRGEWTKMVALEVTGEDMLPEIAPGNMVFLDTSQRQPVHGETYAIGVDRTLLLRRLGIHQGKPMFMPARQDGADPLPLDTVVVVGKILFSCRGVR</sequence>
<dbReference type="GO" id="GO:0003677">
    <property type="term" value="F:DNA binding"/>
    <property type="evidence" value="ECO:0007669"/>
    <property type="project" value="InterPro"/>
</dbReference>